<proteinExistence type="predicted"/>
<reference evidence="2 3" key="1">
    <citation type="submission" date="2022-12" db="EMBL/GenBank/DDBJ databases">
        <authorList>
            <person name="Mo P."/>
        </authorList>
    </citation>
    <scope>NUCLEOTIDE SEQUENCE [LARGE SCALE GENOMIC DNA]</scope>
    <source>
        <strain evidence="2 3">HUAS 2-6</strain>
    </source>
</reference>
<sequence length="85" mass="9862">MVLITAWKQGRVARSATGGPGSCGLWEVVNAIFYQSRKGCQWRCLPHDLPAWSAVFYYVALWRQDGLDQRIQELLRGRVRERARR</sequence>
<organism evidence="2 3">
    <name type="scientific">Streptomyces camelliae</name>
    <dbReference type="NCBI Taxonomy" id="3004093"/>
    <lineage>
        <taxon>Bacteria</taxon>
        <taxon>Bacillati</taxon>
        <taxon>Actinomycetota</taxon>
        <taxon>Actinomycetes</taxon>
        <taxon>Kitasatosporales</taxon>
        <taxon>Streptomycetaceae</taxon>
        <taxon>Streptomyces</taxon>
    </lineage>
</organism>
<evidence type="ECO:0000313" key="2">
    <source>
        <dbReference type="EMBL" id="WBO61651.1"/>
    </source>
</evidence>
<evidence type="ECO:0000259" key="1">
    <source>
        <dbReference type="Pfam" id="PF13340"/>
    </source>
</evidence>
<gene>
    <name evidence="2" type="ORF">O1G22_01605</name>
</gene>
<dbReference type="EMBL" id="CP115300">
    <property type="protein sequence ID" value="WBO61651.1"/>
    <property type="molecule type" value="Genomic_DNA"/>
</dbReference>
<protein>
    <submittedName>
        <fullName evidence="2">Transposase</fullName>
    </submittedName>
</protein>
<dbReference type="PANTHER" id="PTHR30007:SF0">
    <property type="entry name" value="TRANSPOSASE"/>
    <property type="match status" value="1"/>
</dbReference>
<evidence type="ECO:0000313" key="3">
    <source>
        <dbReference type="Proteomes" id="UP001212326"/>
    </source>
</evidence>
<dbReference type="Pfam" id="PF13340">
    <property type="entry name" value="DUF4096"/>
    <property type="match status" value="1"/>
</dbReference>
<name>A0ABY7NTV3_9ACTN</name>
<accession>A0ABY7NTV3</accession>
<dbReference type="Proteomes" id="UP001212326">
    <property type="component" value="Chromosome"/>
</dbReference>
<keyword evidence="3" id="KW-1185">Reference proteome</keyword>
<dbReference type="InterPro" id="IPR025161">
    <property type="entry name" value="IS402-like_dom"/>
</dbReference>
<feature type="domain" description="Insertion element IS402-like" evidence="1">
    <location>
        <begin position="15"/>
        <end position="71"/>
    </location>
</feature>
<dbReference type="PANTHER" id="PTHR30007">
    <property type="entry name" value="PHP DOMAIN PROTEIN"/>
    <property type="match status" value="1"/>
</dbReference>